<gene>
    <name evidence="2" type="ORF">SAMN04487945_2319</name>
</gene>
<dbReference type="EMBL" id="FOJA01000001">
    <property type="protein sequence ID" value="SEW22497.1"/>
    <property type="molecule type" value="Genomic_DNA"/>
</dbReference>
<accession>A0A1I0Q6J1</accession>
<dbReference type="STRING" id="355548.SAMN04487945_2319"/>
<evidence type="ECO:0000313" key="2">
    <source>
        <dbReference type="EMBL" id="SEW22497.1"/>
    </source>
</evidence>
<dbReference type="AlphaFoldDB" id="A0A1I0Q6J1"/>
<keyword evidence="1" id="KW-0812">Transmembrane</keyword>
<evidence type="ECO:0000256" key="1">
    <source>
        <dbReference type="SAM" id="Phobius"/>
    </source>
</evidence>
<dbReference type="Pfam" id="PF26007">
    <property type="entry name" value="DUF8000"/>
    <property type="match status" value="1"/>
</dbReference>
<evidence type="ECO:0000313" key="3">
    <source>
        <dbReference type="Proteomes" id="UP000198518"/>
    </source>
</evidence>
<keyword evidence="3" id="KW-1185">Reference proteome</keyword>
<feature type="transmembrane region" description="Helical" evidence="1">
    <location>
        <begin position="21"/>
        <end position="43"/>
    </location>
</feature>
<protein>
    <submittedName>
        <fullName evidence="2">Uncharacterized protein</fullName>
    </submittedName>
</protein>
<keyword evidence="1" id="KW-1133">Transmembrane helix</keyword>
<reference evidence="2 3" key="1">
    <citation type="submission" date="2016-10" db="EMBL/GenBank/DDBJ databases">
        <authorList>
            <person name="de Groot N.N."/>
        </authorList>
    </citation>
    <scope>NUCLEOTIDE SEQUENCE [LARGE SCALE GENOMIC DNA]</scope>
    <source>
        <strain evidence="2 3">CGMCC 1.5337</strain>
    </source>
</reference>
<feature type="transmembrane region" description="Helical" evidence="1">
    <location>
        <begin position="49"/>
        <end position="69"/>
    </location>
</feature>
<sequence>MCPPIDFLKEMSRSLELSGSALRVVFEAVSVVALVVFVGPAVWPPEDAAGVALVALFGLVVVGLVAAMWRSRRVDASYLRSGYDISDDPVGDPGQVAKDRWRKSVARLPDGNDEEDD</sequence>
<dbReference type="InterPro" id="IPR058313">
    <property type="entry name" value="DUF8000"/>
</dbReference>
<organism evidence="2 3">
    <name type="scientific">Halobacterium jilantaiense</name>
    <dbReference type="NCBI Taxonomy" id="355548"/>
    <lineage>
        <taxon>Archaea</taxon>
        <taxon>Methanobacteriati</taxon>
        <taxon>Methanobacteriota</taxon>
        <taxon>Stenosarchaea group</taxon>
        <taxon>Halobacteria</taxon>
        <taxon>Halobacteriales</taxon>
        <taxon>Halobacteriaceae</taxon>
        <taxon>Halobacterium</taxon>
    </lineage>
</organism>
<keyword evidence="1" id="KW-0472">Membrane</keyword>
<dbReference type="Proteomes" id="UP000198518">
    <property type="component" value="Unassembled WGS sequence"/>
</dbReference>
<proteinExistence type="predicted"/>
<name>A0A1I0Q6J1_9EURY</name>